<keyword evidence="6 7" id="KW-0472">Membrane</keyword>
<accession>A0AAJ1B2Y6</accession>
<feature type="transmembrane region" description="Helical" evidence="7">
    <location>
        <begin position="310"/>
        <end position="330"/>
    </location>
</feature>
<feature type="transmembrane region" description="Helical" evidence="7">
    <location>
        <begin position="152"/>
        <end position="170"/>
    </location>
</feature>
<evidence type="ECO:0000256" key="2">
    <source>
        <dbReference type="ARBA" id="ARBA00007400"/>
    </source>
</evidence>
<feature type="transmembrane region" description="Helical" evidence="7">
    <location>
        <begin position="16"/>
        <end position="33"/>
    </location>
</feature>
<comment type="similarity">
    <text evidence="2">Belongs to the acyltransferase 3 family.</text>
</comment>
<feature type="transmembrane region" description="Helical" evidence="7">
    <location>
        <begin position="242"/>
        <end position="259"/>
    </location>
</feature>
<proteinExistence type="inferred from homology"/>
<keyword evidence="4 7" id="KW-0812">Transmembrane</keyword>
<evidence type="ECO:0000259" key="8">
    <source>
        <dbReference type="Pfam" id="PF01757"/>
    </source>
</evidence>
<dbReference type="InterPro" id="IPR002656">
    <property type="entry name" value="Acyl_transf_3_dom"/>
</dbReference>
<comment type="caution">
    <text evidence="9">The sequence shown here is derived from an EMBL/GenBank/DDBJ whole genome shotgun (WGS) entry which is preliminary data.</text>
</comment>
<comment type="subcellular location">
    <subcellularLocation>
        <location evidence="1">Cell membrane</location>
        <topology evidence="1">Multi-pass membrane protein</topology>
    </subcellularLocation>
</comment>
<dbReference type="AlphaFoldDB" id="A0AAJ1B2Y6"/>
<dbReference type="GO" id="GO:0009246">
    <property type="term" value="P:enterobacterial common antigen biosynthetic process"/>
    <property type="evidence" value="ECO:0007669"/>
    <property type="project" value="TreeGrafter"/>
</dbReference>
<dbReference type="PANTHER" id="PTHR40074">
    <property type="entry name" value="O-ACETYLTRANSFERASE WECH"/>
    <property type="match status" value="1"/>
</dbReference>
<feature type="transmembrane region" description="Helical" evidence="7">
    <location>
        <begin position="45"/>
        <end position="67"/>
    </location>
</feature>
<reference evidence="9" key="1">
    <citation type="submission" date="2021-10" db="EMBL/GenBank/DDBJ databases">
        <title>Collection of gut derived symbiotic bacterial strains cultured from healthy donors.</title>
        <authorList>
            <person name="Lin H."/>
            <person name="Littmann E."/>
            <person name="Claire K."/>
            <person name="Pamer E."/>
        </authorList>
    </citation>
    <scope>NUCLEOTIDE SEQUENCE</scope>
    <source>
        <strain evidence="9">MSK.23.4</strain>
    </source>
</reference>
<keyword evidence="5 7" id="KW-1133">Transmembrane helix</keyword>
<evidence type="ECO:0000256" key="6">
    <source>
        <dbReference type="ARBA" id="ARBA00023136"/>
    </source>
</evidence>
<feature type="transmembrane region" description="Helical" evidence="7">
    <location>
        <begin position="124"/>
        <end position="145"/>
    </location>
</feature>
<feature type="transmembrane region" description="Helical" evidence="7">
    <location>
        <begin position="271"/>
        <end position="290"/>
    </location>
</feature>
<keyword evidence="9" id="KW-0808">Transferase</keyword>
<protein>
    <submittedName>
        <fullName evidence="9">Acyltransferase</fullName>
    </submittedName>
</protein>
<organism evidence="9 10">
    <name type="scientific">Mediterraneibacter gnavus</name>
    <name type="common">Ruminococcus gnavus</name>
    <dbReference type="NCBI Taxonomy" id="33038"/>
    <lineage>
        <taxon>Bacteria</taxon>
        <taxon>Bacillati</taxon>
        <taxon>Bacillota</taxon>
        <taxon>Clostridia</taxon>
        <taxon>Lachnospirales</taxon>
        <taxon>Lachnospiraceae</taxon>
        <taxon>Mediterraneibacter</taxon>
    </lineage>
</organism>
<evidence type="ECO:0000256" key="3">
    <source>
        <dbReference type="ARBA" id="ARBA00022475"/>
    </source>
</evidence>
<dbReference type="PANTHER" id="PTHR40074:SF2">
    <property type="entry name" value="O-ACETYLTRANSFERASE WECH"/>
    <property type="match status" value="1"/>
</dbReference>
<sequence>MKNKSAKHLRKSNLEWLRIIAIIMIISYHYVVHSEFDFQVGAGKVFLEIVSYGGKAGVNIFCLLMGYFGIKSSKFSVEKLIKIEEQILFFSMIGLLANILFFKGNDVSTLTLLKSFFPVIFEQYWFMTAYVIVYLMSPFINRLLLSLEKETYIKLLVLELLLWGIIPFFSLQETTGMGFTQLIWFIVMYTFGAYMRLYKSKTSSSQRYFKLVLLCIITMLIIIVTLNILGIYSQVIFNHITYFRWSNSPVIIVFSLSLFRLFEQLDIQNSVIINFIARGTLGVYLFHENIFMQPIIWQNIICGEKYINNIWILINYILAVIFVLIVGEVIDLVQRAVSNRTSGIRSKICRWMERNFYKTVNLFMKL</sequence>
<dbReference type="RefSeq" id="WP_173880587.1">
    <property type="nucleotide sequence ID" value="NZ_JAAIMT010000092.1"/>
</dbReference>
<feature type="transmembrane region" description="Helical" evidence="7">
    <location>
        <begin position="182"/>
        <end position="199"/>
    </location>
</feature>
<dbReference type="Pfam" id="PF01757">
    <property type="entry name" value="Acyl_transf_3"/>
    <property type="match status" value="1"/>
</dbReference>
<keyword evidence="9" id="KW-0012">Acyltransferase</keyword>
<feature type="transmembrane region" description="Helical" evidence="7">
    <location>
        <begin position="87"/>
        <end position="104"/>
    </location>
</feature>
<dbReference type="Proteomes" id="UP001297422">
    <property type="component" value="Unassembled WGS sequence"/>
</dbReference>
<evidence type="ECO:0000313" key="10">
    <source>
        <dbReference type="Proteomes" id="UP001297422"/>
    </source>
</evidence>
<dbReference type="GO" id="GO:0005886">
    <property type="term" value="C:plasma membrane"/>
    <property type="evidence" value="ECO:0007669"/>
    <property type="project" value="UniProtKB-SubCell"/>
</dbReference>
<evidence type="ECO:0000256" key="5">
    <source>
        <dbReference type="ARBA" id="ARBA00022989"/>
    </source>
</evidence>
<evidence type="ECO:0000256" key="1">
    <source>
        <dbReference type="ARBA" id="ARBA00004651"/>
    </source>
</evidence>
<dbReference type="EMBL" id="JAJBNC010000074">
    <property type="protein sequence ID" value="MCB5495812.1"/>
    <property type="molecule type" value="Genomic_DNA"/>
</dbReference>
<dbReference type="GO" id="GO:0016413">
    <property type="term" value="F:O-acetyltransferase activity"/>
    <property type="evidence" value="ECO:0007669"/>
    <property type="project" value="TreeGrafter"/>
</dbReference>
<feature type="domain" description="Acyltransferase 3" evidence="8">
    <location>
        <begin position="13"/>
        <end position="325"/>
    </location>
</feature>
<evidence type="ECO:0000313" key="9">
    <source>
        <dbReference type="EMBL" id="MCB5495812.1"/>
    </source>
</evidence>
<gene>
    <name evidence="9" type="ORF">LIQ10_19145</name>
</gene>
<name>A0AAJ1B2Y6_MEDGN</name>
<evidence type="ECO:0000256" key="7">
    <source>
        <dbReference type="SAM" id="Phobius"/>
    </source>
</evidence>
<evidence type="ECO:0000256" key="4">
    <source>
        <dbReference type="ARBA" id="ARBA00022692"/>
    </source>
</evidence>
<keyword evidence="3" id="KW-1003">Cell membrane</keyword>
<feature type="transmembrane region" description="Helical" evidence="7">
    <location>
        <begin position="211"/>
        <end position="236"/>
    </location>
</feature>